<evidence type="ECO:0000313" key="1">
    <source>
        <dbReference type="EMBL" id="MRX79206.1"/>
    </source>
</evidence>
<dbReference type="RefSeq" id="WP_144687326.1">
    <property type="nucleotide sequence ID" value="NZ_VLLQ01000001.1"/>
</dbReference>
<reference evidence="2" key="1">
    <citation type="submission" date="2019-08" db="EMBL/GenBank/DDBJ databases">
        <title>Arthrobacter sp. nov., isolated from plateau pika and Tibetan wild ass.</title>
        <authorList>
            <person name="Ge Y."/>
        </authorList>
    </citation>
    <scope>NUCLEOTIDE SEQUENCE [LARGE SCALE GENOMIC DNA]</scope>
    <source>
        <strain evidence="2">HF-1365</strain>
    </source>
</reference>
<sequence>MPSWNIHIAQSEQLFSRNGAVACTVRDRNAFLFGALVPDIPVGYMVPDVREPIAYRITHFATPEPIPKPREHEFWADYVAPAAGRLGIVEGRVPIADAIAPASIAIERETVNRIHYPQRYEGVTINPPKQGTPADEDCSTAALERSGFDLLLGVWTHLLADNIWNTRVNEFLDALGDKPSEQFRIKKQGDFDWFGKTLPITSFPRDTPRLIAAAAAFPQYELDERTVLMTIGVAHEIVRENQGALDHPPYRLLTSEFFSTVSAEVVETTDRLLAERLQGARLVEAL</sequence>
<proteinExistence type="predicted"/>
<name>A0A7K0G877_9ACTN</name>
<dbReference type="Proteomes" id="UP000470010">
    <property type="component" value="Unassembled WGS sequence"/>
</dbReference>
<gene>
    <name evidence="1" type="ORF">GJE22_01060</name>
</gene>
<dbReference type="AlphaFoldDB" id="A0A7K0G877"/>
<protein>
    <submittedName>
        <fullName evidence="1">Uncharacterized protein</fullName>
    </submittedName>
</protein>
<keyword evidence="2" id="KW-1185">Reference proteome</keyword>
<comment type="caution">
    <text evidence="1">The sequence shown here is derived from an EMBL/GenBank/DDBJ whole genome shotgun (WGS) entry which is preliminary data.</text>
</comment>
<accession>A0A7K0G877</accession>
<organism evidence="1 2">
    <name type="scientific">Enorma shizhengliae</name>
    <dbReference type="NCBI Taxonomy" id="2606615"/>
    <lineage>
        <taxon>Bacteria</taxon>
        <taxon>Bacillati</taxon>
        <taxon>Actinomycetota</taxon>
        <taxon>Coriobacteriia</taxon>
        <taxon>Coriobacteriales</taxon>
        <taxon>Coriobacteriaceae</taxon>
        <taxon>Enorma</taxon>
    </lineage>
</organism>
<dbReference type="EMBL" id="VTFZ01000001">
    <property type="protein sequence ID" value="MRX79206.1"/>
    <property type="molecule type" value="Genomic_DNA"/>
</dbReference>
<evidence type="ECO:0000313" key="2">
    <source>
        <dbReference type="Proteomes" id="UP000470010"/>
    </source>
</evidence>